<evidence type="ECO:0000256" key="1">
    <source>
        <dbReference type="SAM" id="Phobius"/>
    </source>
</evidence>
<comment type="caution">
    <text evidence="2">The sequence shown here is derived from an EMBL/GenBank/DDBJ whole genome shotgun (WGS) entry which is preliminary data.</text>
</comment>
<keyword evidence="1" id="KW-0812">Transmembrane</keyword>
<proteinExistence type="predicted"/>
<dbReference type="AlphaFoldDB" id="A0AAW8TWS8"/>
<feature type="transmembrane region" description="Helical" evidence="1">
    <location>
        <begin position="116"/>
        <end position="137"/>
    </location>
</feature>
<reference evidence="2" key="1">
    <citation type="submission" date="2023-03" db="EMBL/GenBank/DDBJ databases">
        <authorList>
            <person name="Shen W."/>
            <person name="Cai J."/>
        </authorList>
    </citation>
    <scope>NUCLEOTIDE SEQUENCE</scope>
    <source>
        <strain evidence="2">B226-2</strain>
    </source>
</reference>
<feature type="transmembrane region" description="Helical" evidence="1">
    <location>
        <begin position="53"/>
        <end position="78"/>
    </location>
</feature>
<accession>A0AAW8TWS8</accession>
<evidence type="ECO:0008006" key="4">
    <source>
        <dbReference type="Google" id="ProtNLM"/>
    </source>
</evidence>
<evidence type="ECO:0000313" key="3">
    <source>
        <dbReference type="Proteomes" id="UP001256711"/>
    </source>
</evidence>
<feature type="transmembrane region" description="Helical" evidence="1">
    <location>
        <begin position="180"/>
        <end position="198"/>
    </location>
</feature>
<keyword evidence="1" id="KW-0472">Membrane</keyword>
<evidence type="ECO:0000313" key="2">
    <source>
        <dbReference type="EMBL" id="MDT2809449.1"/>
    </source>
</evidence>
<organism evidence="2 3">
    <name type="scientific">Enterococcus asini</name>
    <dbReference type="NCBI Taxonomy" id="57732"/>
    <lineage>
        <taxon>Bacteria</taxon>
        <taxon>Bacillati</taxon>
        <taxon>Bacillota</taxon>
        <taxon>Bacilli</taxon>
        <taxon>Lactobacillales</taxon>
        <taxon>Enterococcaceae</taxon>
        <taxon>Enterococcus</taxon>
    </lineage>
</organism>
<dbReference type="EMBL" id="JARQBJ010000001">
    <property type="protein sequence ID" value="MDT2809449.1"/>
    <property type="molecule type" value="Genomic_DNA"/>
</dbReference>
<dbReference type="RefSeq" id="WP_311835003.1">
    <property type="nucleotide sequence ID" value="NZ_JARQBJ010000001.1"/>
</dbReference>
<dbReference type="Proteomes" id="UP001256711">
    <property type="component" value="Unassembled WGS sequence"/>
</dbReference>
<keyword evidence="1" id="KW-1133">Transmembrane helix</keyword>
<gene>
    <name evidence="2" type="ORF">P7H43_02920</name>
</gene>
<sequence length="212" mass="24084">MGQPLFTNRKSGKIAVFSGFITVLFFILCLLFLDQQTVFYSTPLPLHTDFANGGPISALFYHLFILMLVVFSGLVCRFARVNHWVEFREATLFTFIGYAFLFLRTFLLIFDTQSFYYILTAGVQVLVALVGMLFYLITFISNPKAHPMAFLLGMDMMLYLLSVLFSVFSTEFVLPNFGTLLAAVANVSIISLFFYWALKKDALTQELENTPS</sequence>
<feature type="transmembrane region" description="Helical" evidence="1">
    <location>
        <begin position="12"/>
        <end position="33"/>
    </location>
</feature>
<feature type="transmembrane region" description="Helical" evidence="1">
    <location>
        <begin position="90"/>
        <end position="110"/>
    </location>
</feature>
<name>A0AAW8TWS8_9ENTE</name>
<protein>
    <recommendedName>
        <fullName evidence="4">DUF998 domain-containing protein</fullName>
    </recommendedName>
</protein>
<feature type="transmembrane region" description="Helical" evidence="1">
    <location>
        <begin position="149"/>
        <end position="168"/>
    </location>
</feature>